<evidence type="ECO:0000313" key="1">
    <source>
        <dbReference type="EMBL" id="GJH29797.1"/>
    </source>
</evidence>
<evidence type="ECO:0000313" key="2">
    <source>
        <dbReference type="Proteomes" id="UP001055111"/>
    </source>
</evidence>
<organism evidence="1 2">
    <name type="scientific">Caballeronia novacaledonica</name>
    <dbReference type="NCBI Taxonomy" id="1544861"/>
    <lineage>
        <taxon>Bacteria</taxon>
        <taxon>Pseudomonadati</taxon>
        <taxon>Pseudomonadota</taxon>
        <taxon>Betaproteobacteria</taxon>
        <taxon>Burkholderiales</taxon>
        <taxon>Burkholderiaceae</taxon>
        <taxon>Caballeronia</taxon>
    </lineage>
</organism>
<accession>A0AA37IIC3</accession>
<name>A0AA37IIC3_9BURK</name>
<reference evidence="1" key="1">
    <citation type="submission" date="2022-09" db="EMBL/GenBank/DDBJ databases">
        <title>Isolation and characterization of 3-chlorobenzoate degrading bacteria from soils in Shizuoka.</title>
        <authorList>
            <person name="Ifat A."/>
            <person name="Ogawa N."/>
            <person name="Kimbara K."/>
            <person name="Moriuchi R."/>
            <person name="Dohra H."/>
            <person name="Shintani M."/>
        </authorList>
    </citation>
    <scope>NUCLEOTIDE SEQUENCE</scope>
    <source>
        <strain evidence="1">19CS4-2</strain>
    </source>
</reference>
<gene>
    <name evidence="1" type="ORF">CBA19CS42_34795</name>
</gene>
<dbReference type="Proteomes" id="UP001055111">
    <property type="component" value="Unassembled WGS sequence"/>
</dbReference>
<sequence>MLHCRLSIWAMAYRLIVDAQSAREKAMEGLKKQ</sequence>
<dbReference type="AlphaFoldDB" id="A0AA37IIC3"/>
<proteinExistence type="predicted"/>
<dbReference type="EMBL" id="BPUS01000027">
    <property type="protein sequence ID" value="GJH29797.1"/>
    <property type="molecule type" value="Genomic_DNA"/>
</dbReference>
<comment type="caution">
    <text evidence="1">The sequence shown here is derived from an EMBL/GenBank/DDBJ whole genome shotgun (WGS) entry which is preliminary data.</text>
</comment>
<protein>
    <submittedName>
        <fullName evidence="1">Uncharacterized protein</fullName>
    </submittedName>
</protein>